<feature type="compositionally biased region" description="Basic and acidic residues" evidence="1">
    <location>
        <begin position="83"/>
        <end position="98"/>
    </location>
</feature>
<evidence type="ECO:0000256" key="1">
    <source>
        <dbReference type="SAM" id="MobiDB-lite"/>
    </source>
</evidence>
<evidence type="ECO:0000313" key="3">
    <source>
        <dbReference type="Proteomes" id="UP001230654"/>
    </source>
</evidence>
<dbReference type="RefSeq" id="WP_307167880.1">
    <property type="nucleotide sequence ID" value="NZ_JAUSWV010000003.1"/>
</dbReference>
<keyword evidence="3" id="KW-1185">Reference proteome</keyword>
<name>A0ABU0P313_STRRH</name>
<accession>A0ABU0P313</accession>
<dbReference type="Proteomes" id="UP001230654">
    <property type="component" value="Unassembled WGS sequence"/>
</dbReference>
<gene>
    <name evidence="2" type="ORF">QF030_008065</name>
</gene>
<evidence type="ECO:0000313" key="2">
    <source>
        <dbReference type="EMBL" id="MDQ0585797.1"/>
    </source>
</evidence>
<feature type="region of interest" description="Disordered" evidence="1">
    <location>
        <begin position="83"/>
        <end position="102"/>
    </location>
</feature>
<organism evidence="2 3">
    <name type="scientific">Streptomyces rishiriensis</name>
    <dbReference type="NCBI Taxonomy" id="68264"/>
    <lineage>
        <taxon>Bacteria</taxon>
        <taxon>Bacillati</taxon>
        <taxon>Actinomycetota</taxon>
        <taxon>Actinomycetes</taxon>
        <taxon>Kitasatosporales</taxon>
        <taxon>Streptomycetaceae</taxon>
        <taxon>Streptomyces</taxon>
    </lineage>
</organism>
<dbReference type="EMBL" id="JAUSWV010000003">
    <property type="protein sequence ID" value="MDQ0585797.1"/>
    <property type="molecule type" value="Genomic_DNA"/>
</dbReference>
<proteinExistence type="predicted"/>
<comment type="caution">
    <text evidence="2">The sequence shown here is derived from an EMBL/GenBank/DDBJ whole genome shotgun (WGS) entry which is preliminary data.</text>
</comment>
<sequence>MAFLRWVMEKARSSGAVEFRADLRPTDATTELHLLFRQADLRAAVEAGRDPDSALTLHRDLRGDLPQWPSWLDVSDRTDHTCTNRSFDADSQHLRRENPPQVTTEMQSISVVKGFIDTETCTSQRRKNRADGQAWYNRPYRPDVHATMGSVSHVSAPLAPFRRTVQKVTVCPSARSSSHVVGGLLAPFASWHSPLRP</sequence>
<reference evidence="2 3" key="1">
    <citation type="submission" date="2023-07" db="EMBL/GenBank/DDBJ databases">
        <title>Comparative genomics of wheat-associated soil bacteria to identify genetic determinants of phenazine resistance.</title>
        <authorList>
            <person name="Mouncey N."/>
        </authorList>
    </citation>
    <scope>NUCLEOTIDE SEQUENCE [LARGE SCALE GENOMIC DNA]</scope>
    <source>
        <strain evidence="2 3">B2I6</strain>
    </source>
</reference>
<protein>
    <submittedName>
        <fullName evidence="2">Uncharacterized protein</fullName>
    </submittedName>
</protein>